<evidence type="ECO:0000259" key="10">
    <source>
        <dbReference type="Pfam" id="PF25989"/>
    </source>
</evidence>
<reference evidence="11 12" key="1">
    <citation type="submission" date="2016-09" db="EMBL/GenBank/DDBJ databases">
        <title>Rhizobium oryziradicis sp. nov., isolated from the root of rice.</title>
        <authorList>
            <person name="Zhao J."/>
            <person name="Zhang X."/>
        </authorList>
    </citation>
    <scope>NUCLEOTIDE SEQUENCE [LARGE SCALE GENOMIC DNA]</scope>
    <source>
        <strain evidence="11 12">14971</strain>
    </source>
</reference>
<feature type="domain" description="Multidrug resistance protein MdtA-like beta-barrel" evidence="9">
    <location>
        <begin position="224"/>
        <end position="307"/>
    </location>
</feature>
<protein>
    <submittedName>
        <fullName evidence="11">Efflux transporter periplasmic adaptor subunit</fullName>
    </submittedName>
</protein>
<dbReference type="NCBIfam" id="TIGR01730">
    <property type="entry name" value="RND_mfp"/>
    <property type="match status" value="1"/>
</dbReference>
<evidence type="ECO:0000313" key="11">
    <source>
        <dbReference type="EMBL" id="OLP50273.1"/>
    </source>
</evidence>
<feature type="domain" description="Multidrug resistance protein MdtA-like alpha-helical hairpin" evidence="7">
    <location>
        <begin position="117"/>
        <end position="187"/>
    </location>
</feature>
<dbReference type="OrthoDB" id="9783047at2"/>
<dbReference type="InterPro" id="IPR058624">
    <property type="entry name" value="MdtA-like_HH"/>
</dbReference>
<feature type="compositionally biased region" description="Low complexity" evidence="6">
    <location>
        <begin position="408"/>
        <end position="420"/>
    </location>
</feature>
<evidence type="ECO:0000256" key="4">
    <source>
        <dbReference type="ARBA" id="ARBA00022519"/>
    </source>
</evidence>
<feature type="compositionally biased region" description="Low complexity" evidence="6">
    <location>
        <begin position="449"/>
        <end position="468"/>
    </location>
</feature>
<dbReference type="Pfam" id="PF25944">
    <property type="entry name" value="Beta-barrel_RND"/>
    <property type="match status" value="1"/>
</dbReference>
<dbReference type="GO" id="GO:1990281">
    <property type="term" value="C:efflux pump complex"/>
    <property type="evidence" value="ECO:0007669"/>
    <property type="project" value="TreeGrafter"/>
</dbReference>
<evidence type="ECO:0000256" key="3">
    <source>
        <dbReference type="ARBA" id="ARBA00022475"/>
    </source>
</evidence>
<name>A0A1Q9A6R3_9HYPH</name>
<dbReference type="InterPro" id="IPR058626">
    <property type="entry name" value="MdtA-like_b-barrel"/>
</dbReference>
<feature type="region of interest" description="Disordered" evidence="6">
    <location>
        <begin position="376"/>
        <end position="468"/>
    </location>
</feature>
<evidence type="ECO:0000256" key="6">
    <source>
        <dbReference type="SAM" id="MobiDB-lite"/>
    </source>
</evidence>
<evidence type="ECO:0000259" key="9">
    <source>
        <dbReference type="Pfam" id="PF25944"/>
    </source>
</evidence>
<dbReference type="Gene3D" id="2.40.420.20">
    <property type="match status" value="1"/>
</dbReference>
<dbReference type="InterPro" id="IPR058625">
    <property type="entry name" value="MdtA-like_BSH"/>
</dbReference>
<comment type="caution">
    <text evidence="11">The sequence shown here is derived from an EMBL/GenBank/DDBJ whole genome shotgun (WGS) entry which is preliminary data.</text>
</comment>
<dbReference type="PANTHER" id="PTHR30469">
    <property type="entry name" value="MULTIDRUG RESISTANCE PROTEIN MDTA"/>
    <property type="match status" value="1"/>
</dbReference>
<dbReference type="AlphaFoldDB" id="A0A1Q9A6R3"/>
<dbReference type="STRING" id="887144.BJF91_13210"/>
<dbReference type="Gene3D" id="1.10.287.470">
    <property type="entry name" value="Helix hairpin bin"/>
    <property type="match status" value="1"/>
</dbReference>
<dbReference type="GO" id="GO:0015562">
    <property type="term" value="F:efflux transmembrane transporter activity"/>
    <property type="evidence" value="ECO:0007669"/>
    <property type="project" value="TreeGrafter"/>
</dbReference>
<evidence type="ECO:0000313" key="12">
    <source>
        <dbReference type="Proteomes" id="UP000185598"/>
    </source>
</evidence>
<evidence type="ECO:0000256" key="1">
    <source>
        <dbReference type="ARBA" id="ARBA00004236"/>
    </source>
</evidence>
<dbReference type="Gene3D" id="2.40.50.100">
    <property type="match status" value="1"/>
</dbReference>
<comment type="subcellular location">
    <subcellularLocation>
        <location evidence="1">Cell membrane</location>
    </subcellularLocation>
</comment>
<sequence length="468" mass="48781">MKTMTKIALVGLVVIGAGLVYASRQPQFAAMTASWKGKGQNDRQRGRDLAIPVVAAPATRADVPVYVIGVGSVKPMNTVTIQPQVSGRITKIGFQEGQDLKKGDLIATLDDALYKAQLDQAIGKKAQDDAQLTYAILEMERLQRLIGSSATTQQQLDNQVALVAQYKAQVQSDQAAIEAAQAQLDYTVIKAPIDGRTGIRNVDIGNIVSTGDTTGIVTLSQIRPITVLFSVPQQELAEVNAANAKQALAVDALGGDGKTVVASGKLTVVDNQVDATTGTVRLRAEFANDDLHLWPGAFVNARLLVDTKRGVLTVPSAAVQRGPAGTYVYIVQPDKTVKIQAVDVGMQDDQIAVIDKGVAEGDPVVTTGFARLQDGSQVRVSTPQEADPANIALPLNDNEPRGQRHGGNRNNGQNRQSQHGKSNGNGAGNGGGQPPAGGETGQQGGPQGGKPDANAPAPGAAPPADAAK</sequence>
<feature type="domain" description="Multidrug resistance protein MdtA-like barrel-sandwich hybrid" evidence="8">
    <location>
        <begin position="77"/>
        <end position="219"/>
    </location>
</feature>
<keyword evidence="3" id="KW-1003">Cell membrane</keyword>
<evidence type="ECO:0000256" key="5">
    <source>
        <dbReference type="ARBA" id="ARBA00023136"/>
    </source>
</evidence>
<dbReference type="Gene3D" id="2.40.30.170">
    <property type="match status" value="1"/>
</dbReference>
<dbReference type="EMBL" id="MKIN01000021">
    <property type="protein sequence ID" value="OLP50273.1"/>
    <property type="molecule type" value="Genomic_DNA"/>
</dbReference>
<comment type="similarity">
    <text evidence="2">Belongs to the membrane fusion protein (MFP) (TC 8.A.1) family.</text>
</comment>
<feature type="compositionally biased region" description="Gly residues" evidence="6">
    <location>
        <begin position="423"/>
        <end position="448"/>
    </location>
</feature>
<dbReference type="Pfam" id="PF25917">
    <property type="entry name" value="BSH_RND"/>
    <property type="match status" value="1"/>
</dbReference>
<accession>A0A1Q9A6R3</accession>
<gene>
    <name evidence="11" type="ORF">BJF91_13210</name>
</gene>
<evidence type="ECO:0000259" key="8">
    <source>
        <dbReference type="Pfam" id="PF25917"/>
    </source>
</evidence>
<dbReference type="InterPro" id="IPR006143">
    <property type="entry name" value="RND_pump_MFP"/>
</dbReference>
<dbReference type="InterPro" id="IPR058637">
    <property type="entry name" value="YknX-like_C"/>
</dbReference>
<keyword evidence="4" id="KW-0997">Cell inner membrane</keyword>
<keyword evidence="5" id="KW-0472">Membrane</keyword>
<dbReference type="SUPFAM" id="SSF111369">
    <property type="entry name" value="HlyD-like secretion proteins"/>
    <property type="match status" value="1"/>
</dbReference>
<proteinExistence type="inferred from homology"/>
<keyword evidence="12" id="KW-1185">Reference proteome</keyword>
<evidence type="ECO:0000256" key="2">
    <source>
        <dbReference type="ARBA" id="ARBA00009477"/>
    </source>
</evidence>
<dbReference type="Pfam" id="PF25989">
    <property type="entry name" value="YknX_C"/>
    <property type="match status" value="1"/>
</dbReference>
<dbReference type="Proteomes" id="UP000185598">
    <property type="component" value="Unassembled WGS sequence"/>
</dbReference>
<evidence type="ECO:0000259" key="7">
    <source>
        <dbReference type="Pfam" id="PF25876"/>
    </source>
</evidence>
<organism evidence="11 12">
    <name type="scientific">Allorhizobium taibaishanense</name>
    <dbReference type="NCBI Taxonomy" id="887144"/>
    <lineage>
        <taxon>Bacteria</taxon>
        <taxon>Pseudomonadati</taxon>
        <taxon>Pseudomonadota</taxon>
        <taxon>Alphaproteobacteria</taxon>
        <taxon>Hyphomicrobiales</taxon>
        <taxon>Rhizobiaceae</taxon>
        <taxon>Rhizobium/Agrobacterium group</taxon>
        <taxon>Allorhizobium</taxon>
    </lineage>
</organism>
<feature type="domain" description="YknX-like C-terminal permuted SH3-like" evidence="10">
    <location>
        <begin position="311"/>
        <end position="380"/>
    </location>
</feature>
<dbReference type="Pfam" id="PF25876">
    <property type="entry name" value="HH_MFP_RND"/>
    <property type="match status" value="1"/>
</dbReference>
<dbReference type="PANTHER" id="PTHR30469:SF12">
    <property type="entry name" value="MULTIDRUG RESISTANCE PROTEIN MDTA"/>
    <property type="match status" value="1"/>
</dbReference>